<keyword evidence="2" id="KW-1185">Reference proteome</keyword>
<evidence type="ECO:0000313" key="2">
    <source>
        <dbReference type="Proteomes" id="UP000054770"/>
    </source>
</evidence>
<dbReference type="AlphaFoldDB" id="A0A158L131"/>
<dbReference type="InterPro" id="IPR036162">
    <property type="entry name" value="Resolvase-like_N_sf"/>
</dbReference>
<protein>
    <submittedName>
        <fullName evidence="1">Uncharacterized protein</fullName>
    </submittedName>
</protein>
<name>A0A158L131_9BURK</name>
<gene>
    <name evidence="1" type="ORF">AWB68_08067</name>
</gene>
<sequence length="70" mass="7770">MRQVVENIESANRQHALRRRATALGWRDEQIVTVDSDQGESGESASWRPGFQRLVADVGMGPAVLLPKPK</sequence>
<dbReference type="EMBL" id="FCON02000233">
    <property type="protein sequence ID" value="SAL86550.1"/>
    <property type="molecule type" value="Genomic_DNA"/>
</dbReference>
<proteinExistence type="predicted"/>
<dbReference type="Gene3D" id="3.40.50.1390">
    <property type="entry name" value="Resolvase, N-terminal catalytic domain"/>
    <property type="match status" value="1"/>
</dbReference>
<organism evidence="1 2">
    <name type="scientific">Caballeronia choica</name>
    <dbReference type="NCBI Taxonomy" id="326476"/>
    <lineage>
        <taxon>Bacteria</taxon>
        <taxon>Pseudomonadati</taxon>
        <taxon>Pseudomonadota</taxon>
        <taxon>Betaproteobacteria</taxon>
        <taxon>Burkholderiales</taxon>
        <taxon>Burkholderiaceae</taxon>
        <taxon>Caballeronia</taxon>
    </lineage>
</organism>
<dbReference type="GO" id="GO:0003677">
    <property type="term" value="F:DNA binding"/>
    <property type="evidence" value="ECO:0007669"/>
    <property type="project" value="InterPro"/>
</dbReference>
<comment type="caution">
    <text evidence="1">The sequence shown here is derived from an EMBL/GenBank/DDBJ whole genome shotgun (WGS) entry which is preliminary data.</text>
</comment>
<evidence type="ECO:0000313" key="1">
    <source>
        <dbReference type="EMBL" id="SAL86550.1"/>
    </source>
</evidence>
<accession>A0A158L131</accession>
<reference evidence="1" key="1">
    <citation type="submission" date="2016-01" db="EMBL/GenBank/DDBJ databases">
        <authorList>
            <person name="Peeters C."/>
        </authorList>
    </citation>
    <scope>NUCLEOTIDE SEQUENCE [LARGE SCALE GENOMIC DNA]</scope>
    <source>
        <strain evidence="1">LMG 22940</strain>
    </source>
</reference>
<dbReference type="Proteomes" id="UP000054770">
    <property type="component" value="Unassembled WGS sequence"/>
</dbReference>
<dbReference type="RefSeq" id="WP_200828939.1">
    <property type="nucleotide sequence ID" value="NZ_FCON02000233.1"/>
</dbReference>
<dbReference type="GO" id="GO:0000150">
    <property type="term" value="F:DNA strand exchange activity"/>
    <property type="evidence" value="ECO:0007669"/>
    <property type="project" value="InterPro"/>
</dbReference>